<comment type="caution">
    <text evidence="2">The sequence shown here is derived from an EMBL/GenBank/DDBJ whole genome shotgun (WGS) entry which is preliminary data.</text>
</comment>
<feature type="transmembrane region" description="Helical" evidence="1">
    <location>
        <begin position="12"/>
        <end position="34"/>
    </location>
</feature>
<proteinExistence type="predicted"/>
<accession>A0A916Y550</accession>
<gene>
    <name evidence="2" type="ORF">GCM10010915_09260</name>
</gene>
<protein>
    <submittedName>
        <fullName evidence="2">Uncharacterized protein</fullName>
    </submittedName>
</protein>
<reference evidence="2" key="1">
    <citation type="journal article" date="2014" name="Int. J. Syst. Evol. Microbiol.">
        <title>Complete genome sequence of Corynebacterium casei LMG S-19264T (=DSM 44701T), isolated from a smear-ripened cheese.</title>
        <authorList>
            <consortium name="US DOE Joint Genome Institute (JGI-PGF)"/>
            <person name="Walter F."/>
            <person name="Albersmeier A."/>
            <person name="Kalinowski J."/>
            <person name="Ruckert C."/>
        </authorList>
    </citation>
    <scope>NUCLEOTIDE SEQUENCE</scope>
    <source>
        <strain evidence="2">CGMCC 1.15152</strain>
    </source>
</reference>
<dbReference type="EMBL" id="BMHO01000001">
    <property type="protein sequence ID" value="GGD31121.1"/>
    <property type="molecule type" value="Genomic_DNA"/>
</dbReference>
<keyword evidence="3" id="KW-1185">Reference proteome</keyword>
<keyword evidence="1" id="KW-1133">Transmembrane helix</keyword>
<keyword evidence="1" id="KW-0472">Membrane</keyword>
<dbReference type="AlphaFoldDB" id="A0A916Y550"/>
<keyword evidence="1" id="KW-0812">Transmembrane</keyword>
<feature type="transmembrane region" description="Helical" evidence="1">
    <location>
        <begin position="76"/>
        <end position="96"/>
    </location>
</feature>
<sequence length="154" mass="15964">MTSREQLPDAVLTSLASIGYLALLVAGLGFASLLTDSDVIETQGVGLIPAYVAAAVALVTFALLVRSTVARDRPSYVSVVPIAIGAALAHLATLALTAVIDSGDIGVAIGVVGEVLIGWVTPVIALTAAMAAWAAVAMRRTRADRPRWPWEDEE</sequence>
<evidence type="ECO:0000313" key="2">
    <source>
        <dbReference type="EMBL" id="GGD31121.1"/>
    </source>
</evidence>
<dbReference type="Proteomes" id="UP000633205">
    <property type="component" value="Unassembled WGS sequence"/>
</dbReference>
<evidence type="ECO:0000313" key="3">
    <source>
        <dbReference type="Proteomes" id="UP000633205"/>
    </source>
</evidence>
<dbReference type="RefSeq" id="WP_188711115.1">
    <property type="nucleotide sequence ID" value="NZ_BMHO01000001.1"/>
</dbReference>
<feature type="transmembrane region" description="Helical" evidence="1">
    <location>
        <begin position="116"/>
        <end position="138"/>
    </location>
</feature>
<feature type="transmembrane region" description="Helical" evidence="1">
    <location>
        <begin position="46"/>
        <end position="64"/>
    </location>
</feature>
<reference evidence="2" key="2">
    <citation type="submission" date="2020-09" db="EMBL/GenBank/DDBJ databases">
        <authorList>
            <person name="Sun Q."/>
            <person name="Zhou Y."/>
        </authorList>
    </citation>
    <scope>NUCLEOTIDE SEQUENCE</scope>
    <source>
        <strain evidence="2">CGMCC 1.15152</strain>
    </source>
</reference>
<organism evidence="2 3">
    <name type="scientific">Microbacterium faecale</name>
    <dbReference type="NCBI Taxonomy" id="1804630"/>
    <lineage>
        <taxon>Bacteria</taxon>
        <taxon>Bacillati</taxon>
        <taxon>Actinomycetota</taxon>
        <taxon>Actinomycetes</taxon>
        <taxon>Micrococcales</taxon>
        <taxon>Microbacteriaceae</taxon>
        <taxon>Microbacterium</taxon>
    </lineage>
</organism>
<name>A0A916Y550_9MICO</name>
<evidence type="ECO:0000256" key="1">
    <source>
        <dbReference type="SAM" id="Phobius"/>
    </source>
</evidence>